<dbReference type="InterPro" id="IPR036397">
    <property type="entry name" value="RNaseH_sf"/>
</dbReference>
<reference evidence="2 3" key="1">
    <citation type="submission" date="2024-01" db="EMBL/GenBank/DDBJ databases">
        <title>A telomere-to-telomere, gap-free genome of sweet tea (Lithocarpus litseifolius).</title>
        <authorList>
            <person name="Zhou J."/>
        </authorList>
    </citation>
    <scope>NUCLEOTIDE SEQUENCE [LARGE SCALE GENOMIC DNA]</scope>
    <source>
        <strain evidence="2">Zhou-2022a</strain>
        <tissue evidence="2">Leaf</tissue>
    </source>
</reference>
<dbReference type="PANTHER" id="PTHR47723">
    <property type="entry name" value="OS05G0353850 PROTEIN"/>
    <property type="match status" value="1"/>
</dbReference>
<dbReference type="EMBL" id="JAZDWU010000001">
    <property type="protein sequence ID" value="KAL0015576.1"/>
    <property type="molecule type" value="Genomic_DNA"/>
</dbReference>
<proteinExistence type="predicted"/>
<evidence type="ECO:0000259" key="1">
    <source>
        <dbReference type="Pfam" id="PF13456"/>
    </source>
</evidence>
<keyword evidence="3" id="KW-1185">Reference proteome</keyword>
<organism evidence="2 3">
    <name type="scientific">Lithocarpus litseifolius</name>
    <dbReference type="NCBI Taxonomy" id="425828"/>
    <lineage>
        <taxon>Eukaryota</taxon>
        <taxon>Viridiplantae</taxon>
        <taxon>Streptophyta</taxon>
        <taxon>Embryophyta</taxon>
        <taxon>Tracheophyta</taxon>
        <taxon>Spermatophyta</taxon>
        <taxon>Magnoliopsida</taxon>
        <taxon>eudicotyledons</taxon>
        <taxon>Gunneridae</taxon>
        <taxon>Pentapetalae</taxon>
        <taxon>rosids</taxon>
        <taxon>fabids</taxon>
        <taxon>Fagales</taxon>
        <taxon>Fagaceae</taxon>
        <taxon>Lithocarpus</taxon>
    </lineage>
</organism>
<name>A0AAW2E3G2_9ROSI</name>
<evidence type="ECO:0000313" key="3">
    <source>
        <dbReference type="Proteomes" id="UP001459277"/>
    </source>
</evidence>
<dbReference type="InterPro" id="IPR044730">
    <property type="entry name" value="RNase_H-like_dom_plant"/>
</dbReference>
<sequence>MVKQISWDKPDPGWLKLNTDGSSKGLLGAAAGCGLIRDEGGNWVAGFSRKIGRIDSFVAEIWALRDGLQLCQQMNARAVMIELDAKSLVDVLNNSSYYNAVISPLLDDCKFLISQIPQVRVRHTYREANKCADRLANLGLSQSLDYIVHSNPPLELIPLIEADSLGSFCNRLCPGLVSFF</sequence>
<protein>
    <recommendedName>
        <fullName evidence="1">RNase H type-1 domain-containing protein</fullName>
    </recommendedName>
</protein>
<gene>
    <name evidence="2" type="ORF">SO802_002645</name>
</gene>
<dbReference type="InterPro" id="IPR012337">
    <property type="entry name" value="RNaseH-like_sf"/>
</dbReference>
<comment type="caution">
    <text evidence="2">The sequence shown here is derived from an EMBL/GenBank/DDBJ whole genome shotgun (WGS) entry which is preliminary data.</text>
</comment>
<evidence type="ECO:0000313" key="2">
    <source>
        <dbReference type="EMBL" id="KAL0015576.1"/>
    </source>
</evidence>
<dbReference type="Gene3D" id="3.30.420.10">
    <property type="entry name" value="Ribonuclease H-like superfamily/Ribonuclease H"/>
    <property type="match status" value="1"/>
</dbReference>
<dbReference type="InterPro" id="IPR002156">
    <property type="entry name" value="RNaseH_domain"/>
</dbReference>
<dbReference type="CDD" id="cd06222">
    <property type="entry name" value="RNase_H_like"/>
    <property type="match status" value="1"/>
</dbReference>
<feature type="domain" description="RNase H type-1" evidence="1">
    <location>
        <begin position="18"/>
        <end position="138"/>
    </location>
</feature>
<dbReference type="PANTHER" id="PTHR47723:SF19">
    <property type="entry name" value="POLYNUCLEOTIDYL TRANSFERASE, RIBONUCLEASE H-LIKE SUPERFAMILY PROTEIN"/>
    <property type="match status" value="1"/>
</dbReference>
<dbReference type="SUPFAM" id="SSF53098">
    <property type="entry name" value="Ribonuclease H-like"/>
    <property type="match status" value="1"/>
</dbReference>
<dbReference type="Proteomes" id="UP001459277">
    <property type="component" value="Unassembled WGS sequence"/>
</dbReference>
<dbReference type="Pfam" id="PF13456">
    <property type="entry name" value="RVT_3"/>
    <property type="match status" value="1"/>
</dbReference>
<accession>A0AAW2E3G2</accession>
<dbReference type="InterPro" id="IPR053151">
    <property type="entry name" value="RNase_H-like"/>
</dbReference>
<dbReference type="AlphaFoldDB" id="A0AAW2E3G2"/>
<dbReference type="GO" id="GO:0003676">
    <property type="term" value="F:nucleic acid binding"/>
    <property type="evidence" value="ECO:0007669"/>
    <property type="project" value="InterPro"/>
</dbReference>
<dbReference type="GO" id="GO:0004523">
    <property type="term" value="F:RNA-DNA hybrid ribonuclease activity"/>
    <property type="evidence" value="ECO:0007669"/>
    <property type="project" value="InterPro"/>
</dbReference>